<evidence type="ECO:0000313" key="3">
    <source>
        <dbReference type="Proteomes" id="UP001519667"/>
    </source>
</evidence>
<dbReference type="Gene3D" id="3.40.30.10">
    <property type="entry name" value="Glutaredoxin"/>
    <property type="match status" value="1"/>
</dbReference>
<keyword evidence="3" id="KW-1185">Reference proteome</keyword>
<dbReference type="EMBL" id="JAGTIS010000007">
    <property type="protein sequence ID" value="MBT8767279.1"/>
    <property type="molecule type" value="Genomic_DNA"/>
</dbReference>
<reference evidence="2 3" key="1">
    <citation type="submission" date="2021-04" db="EMBL/GenBank/DDBJ databases">
        <title>Pseudomonas boanensis sp. nov., a bacterium isolated from river water used for household purposes in Boane District, Mozambique.</title>
        <authorList>
            <person name="Nicklasson M."/>
            <person name="Martin-Rodriguez A.J."/>
            <person name="Thorell K."/>
            <person name="Neves L."/>
            <person name="Mussagy A."/>
            <person name="Rydberg H.A."/>
            <person name="Hernroth B."/>
            <person name="Svensson-Stadler L."/>
            <person name="Sjoling A."/>
        </authorList>
    </citation>
    <scope>NUCLEOTIDE SEQUENCE [LARGE SCALE GENOMIC DNA]</scope>
    <source>
        <strain evidence="2 3">DB1</strain>
    </source>
</reference>
<dbReference type="Proteomes" id="UP001519667">
    <property type="component" value="Unassembled WGS sequence"/>
</dbReference>
<dbReference type="PANTHER" id="PTHR12151">
    <property type="entry name" value="ELECTRON TRANSPORT PROTIN SCO1/SENC FAMILY MEMBER"/>
    <property type="match status" value="1"/>
</dbReference>
<dbReference type="InterPro" id="IPR036249">
    <property type="entry name" value="Thioredoxin-like_sf"/>
</dbReference>
<dbReference type="PANTHER" id="PTHR12151:SF5">
    <property type="entry name" value="AT19154P"/>
    <property type="match status" value="1"/>
</dbReference>
<dbReference type="RefSeq" id="WP_215375648.1">
    <property type="nucleotide sequence ID" value="NZ_JAGTIS010000007.1"/>
</dbReference>
<gene>
    <name evidence="2" type="ORF">J7302_14280</name>
</gene>
<protein>
    <submittedName>
        <fullName evidence="2">SCO family protein</fullName>
    </submittedName>
</protein>
<dbReference type="SUPFAM" id="SSF52833">
    <property type="entry name" value="Thioredoxin-like"/>
    <property type="match status" value="1"/>
</dbReference>
<dbReference type="InterPro" id="IPR003782">
    <property type="entry name" value="SCO1/SenC"/>
</dbReference>
<accession>A0ABS5XHW8</accession>
<evidence type="ECO:0000256" key="1">
    <source>
        <dbReference type="ARBA" id="ARBA00010996"/>
    </source>
</evidence>
<comment type="caution">
    <text evidence="2">The sequence shown here is derived from an EMBL/GenBank/DDBJ whole genome shotgun (WGS) entry which is preliminary data.</text>
</comment>
<dbReference type="CDD" id="cd02968">
    <property type="entry name" value="SCO"/>
    <property type="match status" value="1"/>
</dbReference>
<dbReference type="Pfam" id="PF02630">
    <property type="entry name" value="SCO1-SenC"/>
    <property type="match status" value="1"/>
</dbReference>
<name>A0ABS5XHW8_9GAMM</name>
<evidence type="ECO:0000313" key="2">
    <source>
        <dbReference type="EMBL" id="MBT8767279.1"/>
    </source>
</evidence>
<proteinExistence type="inferred from homology"/>
<comment type="similarity">
    <text evidence="1">Belongs to the SCO1/2 family.</text>
</comment>
<organism evidence="2 3">
    <name type="scientific">Metapseudomonas boanensis</name>
    <dbReference type="NCBI Taxonomy" id="2822138"/>
    <lineage>
        <taxon>Bacteria</taxon>
        <taxon>Pseudomonadati</taxon>
        <taxon>Pseudomonadota</taxon>
        <taxon>Gammaproteobacteria</taxon>
        <taxon>Pseudomonadales</taxon>
        <taxon>Pseudomonadaceae</taxon>
        <taxon>Metapseudomonas</taxon>
    </lineage>
</organism>
<sequence length="213" mass="23772">MNTRRNLLAGMSLAALGGAIWYGVPEVVGGSKPRKVSRPPFANVALYTQDGVEVHFYDDLVRGKVVAINMMYVHCDGICPTMTANLRKVQELLGSRLGRDIFMYSITLQPHLDTPQVLKAYAEKHGVKPGWLFLTGEPEDVRRLRYSLGFFDPVPEVDDDLSTHTGMLRIGNDRAQRWTMAPALCEAPRIIATINHVDTSMVVTRYRQLEATG</sequence>